<reference evidence="1" key="1">
    <citation type="submission" date="2020-02" db="EMBL/GenBank/DDBJ databases">
        <authorList>
            <person name="Meier V. D."/>
        </authorList>
    </citation>
    <scope>NUCLEOTIDE SEQUENCE</scope>
    <source>
        <strain evidence="1">AVDCRST_MAG96</strain>
    </source>
</reference>
<protein>
    <submittedName>
        <fullName evidence="1">Uncharacterized protein</fullName>
    </submittedName>
</protein>
<gene>
    <name evidence="1" type="ORF">AVDCRST_MAG96-1882</name>
</gene>
<evidence type="ECO:0000313" key="1">
    <source>
        <dbReference type="EMBL" id="CAA9499334.1"/>
    </source>
</evidence>
<name>A0A6J4SH83_9BACT</name>
<dbReference type="PROSITE" id="PS51257">
    <property type="entry name" value="PROKAR_LIPOPROTEIN"/>
    <property type="match status" value="1"/>
</dbReference>
<accession>A0A6J4SH83</accession>
<proteinExistence type="predicted"/>
<organism evidence="1">
    <name type="scientific">uncultured Segetibacter sp</name>
    <dbReference type="NCBI Taxonomy" id="481133"/>
    <lineage>
        <taxon>Bacteria</taxon>
        <taxon>Pseudomonadati</taxon>
        <taxon>Bacteroidota</taxon>
        <taxon>Chitinophagia</taxon>
        <taxon>Chitinophagales</taxon>
        <taxon>Chitinophagaceae</taxon>
        <taxon>Segetibacter</taxon>
        <taxon>environmental samples</taxon>
    </lineage>
</organism>
<dbReference type="EMBL" id="CADCVN010000720">
    <property type="protein sequence ID" value="CAA9499334.1"/>
    <property type="molecule type" value="Genomic_DNA"/>
</dbReference>
<sequence length="160" mass="17481">MGRVILITFIFVAACNSKPEANTDTVALKEDTVIELRYVAKTPLGIAGCYSWTAGRDTATLHLQVTEKQVTGDLVYDWSEKDGNTGTLQGVVQDSLLVANYTFQSEGMTSVREAVFKIKGDSLLEGFGDLTTSGDTIKFKNKGKLQFQNDRPFVKGGCKE</sequence>
<dbReference type="AlphaFoldDB" id="A0A6J4SH83"/>